<dbReference type="SUPFAM" id="SSF52540">
    <property type="entry name" value="P-loop containing nucleoside triphosphate hydrolases"/>
    <property type="match status" value="1"/>
</dbReference>
<keyword evidence="1 5" id="KW-0808">Transferase</keyword>
<dbReference type="GO" id="GO:0004017">
    <property type="term" value="F:AMP kinase activity"/>
    <property type="evidence" value="ECO:0007669"/>
    <property type="project" value="UniProtKB-UniRule"/>
</dbReference>
<dbReference type="HAMAP" id="MF_00235">
    <property type="entry name" value="Adenylate_kinase_Adk"/>
    <property type="match status" value="1"/>
</dbReference>
<comment type="function">
    <text evidence="5">Catalyzes the reversible transfer of the terminal phosphate group between ATP and AMP. Plays an important role in cellular energy homeostasis and in adenine nucleotide metabolism.</text>
</comment>
<feature type="region of interest" description="NMP" evidence="5">
    <location>
        <begin position="30"/>
        <end position="59"/>
    </location>
</feature>
<dbReference type="STRING" id="1802595.A2134_02765"/>
<protein>
    <recommendedName>
        <fullName evidence="5 7">Adenylate kinase</fullName>
        <shortName evidence="5">AK</shortName>
        <ecNumber evidence="5 7">2.7.4.3</ecNumber>
    </recommendedName>
    <alternativeName>
        <fullName evidence="5">ATP-AMP transphosphorylase</fullName>
    </alternativeName>
    <alternativeName>
        <fullName evidence="5">ATP:AMP phosphotransferase</fullName>
    </alternativeName>
    <alternativeName>
        <fullName evidence="5">Adenylate monophosphate kinase</fullName>
    </alternativeName>
</protein>
<feature type="binding site" evidence="5">
    <location>
        <begin position="85"/>
        <end position="88"/>
    </location>
    <ligand>
        <name>AMP</name>
        <dbReference type="ChEBI" id="CHEBI:456215"/>
    </ligand>
</feature>
<evidence type="ECO:0000256" key="1">
    <source>
        <dbReference type="ARBA" id="ARBA00022679"/>
    </source>
</evidence>
<comment type="subcellular location">
    <subcellularLocation>
        <location evidence="5 7">Cytoplasm</location>
    </subcellularLocation>
</comment>
<keyword evidence="2 5" id="KW-0545">Nucleotide biosynthesis</keyword>
<evidence type="ECO:0000256" key="3">
    <source>
        <dbReference type="ARBA" id="ARBA00022741"/>
    </source>
</evidence>
<keyword evidence="5 7" id="KW-0067">ATP-binding</keyword>
<feature type="binding site" evidence="5">
    <location>
        <begin position="10"/>
        <end position="15"/>
    </location>
    <ligand>
        <name>ATP</name>
        <dbReference type="ChEBI" id="CHEBI:30616"/>
    </ligand>
</feature>
<keyword evidence="3 5" id="KW-0547">Nucleotide-binding</keyword>
<keyword evidence="5" id="KW-0963">Cytoplasm</keyword>
<dbReference type="InterPro" id="IPR000850">
    <property type="entry name" value="Adenylat/UMP-CMP_kin"/>
</dbReference>
<organism evidence="8 9">
    <name type="scientific">Candidatus Woykebacteria bacterium RBG_16_39_9b</name>
    <dbReference type="NCBI Taxonomy" id="1802595"/>
    <lineage>
        <taxon>Bacteria</taxon>
        <taxon>Candidatus Woykeibacteriota</taxon>
    </lineage>
</organism>
<evidence type="ECO:0000313" key="9">
    <source>
        <dbReference type="Proteomes" id="UP000178162"/>
    </source>
</evidence>
<dbReference type="EMBL" id="MHCR01000010">
    <property type="protein sequence ID" value="OGY25740.1"/>
    <property type="molecule type" value="Genomic_DNA"/>
</dbReference>
<feature type="binding site" evidence="5">
    <location>
        <position position="31"/>
    </location>
    <ligand>
        <name>AMP</name>
        <dbReference type="ChEBI" id="CHEBI:456215"/>
    </ligand>
</feature>
<feature type="binding site" evidence="5">
    <location>
        <position position="162"/>
    </location>
    <ligand>
        <name>ATP</name>
        <dbReference type="ChEBI" id="CHEBI:30616"/>
    </ligand>
</feature>
<evidence type="ECO:0000256" key="7">
    <source>
        <dbReference type="RuleBase" id="RU003331"/>
    </source>
</evidence>
<comment type="pathway">
    <text evidence="5">Purine metabolism; AMP biosynthesis via salvage pathway; AMP from ADP: step 1/1.</text>
</comment>
<dbReference type="GO" id="GO:0005524">
    <property type="term" value="F:ATP binding"/>
    <property type="evidence" value="ECO:0007669"/>
    <property type="project" value="UniProtKB-UniRule"/>
</dbReference>
<dbReference type="Proteomes" id="UP000178162">
    <property type="component" value="Unassembled WGS sequence"/>
</dbReference>
<dbReference type="AlphaFoldDB" id="A0A1G1WE33"/>
<dbReference type="InterPro" id="IPR027417">
    <property type="entry name" value="P-loop_NTPase"/>
</dbReference>
<dbReference type="PROSITE" id="PS00113">
    <property type="entry name" value="ADENYLATE_KINASE"/>
    <property type="match status" value="1"/>
</dbReference>
<proteinExistence type="inferred from homology"/>
<comment type="subunit">
    <text evidence="5 7">Monomer.</text>
</comment>
<dbReference type="UniPathway" id="UPA00588">
    <property type="reaction ID" value="UER00649"/>
</dbReference>
<feature type="binding site" evidence="5">
    <location>
        <position position="36"/>
    </location>
    <ligand>
        <name>AMP</name>
        <dbReference type="ChEBI" id="CHEBI:456215"/>
    </ligand>
</feature>
<name>A0A1G1WE33_9BACT</name>
<dbReference type="Gene3D" id="3.40.50.300">
    <property type="entry name" value="P-loop containing nucleotide triphosphate hydrolases"/>
    <property type="match status" value="1"/>
</dbReference>
<dbReference type="GO" id="GO:0005737">
    <property type="term" value="C:cytoplasm"/>
    <property type="evidence" value="ECO:0007669"/>
    <property type="project" value="UniProtKB-SubCell"/>
</dbReference>
<dbReference type="GO" id="GO:0044209">
    <property type="term" value="P:AMP salvage"/>
    <property type="evidence" value="ECO:0007669"/>
    <property type="project" value="UniProtKB-UniRule"/>
</dbReference>
<comment type="similarity">
    <text evidence="5 6">Belongs to the adenylate kinase family.</text>
</comment>
<dbReference type="Pfam" id="PF00406">
    <property type="entry name" value="ADK"/>
    <property type="match status" value="1"/>
</dbReference>
<evidence type="ECO:0000256" key="5">
    <source>
        <dbReference type="HAMAP-Rule" id="MF_00235"/>
    </source>
</evidence>
<gene>
    <name evidence="5" type="primary">adk</name>
    <name evidence="8" type="ORF">A2134_02765</name>
</gene>
<reference evidence="8 9" key="1">
    <citation type="journal article" date="2016" name="Nat. Commun.">
        <title>Thousands of microbial genomes shed light on interconnected biogeochemical processes in an aquifer system.</title>
        <authorList>
            <person name="Anantharaman K."/>
            <person name="Brown C.T."/>
            <person name="Hug L.A."/>
            <person name="Sharon I."/>
            <person name="Castelle C.J."/>
            <person name="Probst A.J."/>
            <person name="Thomas B.C."/>
            <person name="Singh A."/>
            <person name="Wilkins M.J."/>
            <person name="Karaoz U."/>
            <person name="Brodie E.L."/>
            <person name="Williams K.H."/>
            <person name="Hubbard S.S."/>
            <person name="Banfield J.F."/>
        </authorList>
    </citation>
    <scope>NUCLEOTIDE SEQUENCE [LARGE SCALE GENOMIC DNA]</scope>
</reference>
<feature type="binding site" evidence="5">
    <location>
        <position position="133"/>
    </location>
    <ligand>
        <name>AMP</name>
        <dbReference type="ChEBI" id="CHEBI:456215"/>
    </ligand>
</feature>
<comment type="caution">
    <text evidence="5">Lacks conserved residue(s) required for the propagation of feature annotation.</text>
</comment>
<feature type="binding site" evidence="5">
    <location>
        <position position="120"/>
    </location>
    <ligand>
        <name>ATP</name>
        <dbReference type="ChEBI" id="CHEBI:30616"/>
    </ligand>
</feature>
<feature type="binding site" evidence="5">
    <location>
        <position position="92"/>
    </location>
    <ligand>
        <name>AMP</name>
        <dbReference type="ChEBI" id="CHEBI:456215"/>
    </ligand>
</feature>
<accession>A0A1G1WE33</accession>
<dbReference type="PANTHER" id="PTHR23359">
    <property type="entry name" value="NUCLEOTIDE KINASE"/>
    <property type="match status" value="1"/>
</dbReference>
<dbReference type="PRINTS" id="PR00094">
    <property type="entry name" value="ADENYLTKNASE"/>
</dbReference>
<keyword evidence="4 5" id="KW-0418">Kinase</keyword>
<feature type="binding site" evidence="5">
    <location>
        <position position="122"/>
    </location>
    <ligand>
        <name>AMP</name>
        <dbReference type="ChEBI" id="CHEBI:456215"/>
    </ligand>
</feature>
<sequence length="178" mass="20388">MNILVFGAQGSGKSTHAKYIADKLKAPYIYTGDLFRELEKERSQRGRLIKRLMRAGEIIPNEISIPALEEYLKDFDLSKGIVLDGYPRNTGQAESLPIKIDLIVYIKLSEEIAIERLSTRGRYDDTPQAIKMRLEMYKKETQPVLNYFKDKGVKIISIDNTPPVDIVRENIDDLLKDI</sequence>
<comment type="domain">
    <text evidence="5">Consists of three domains, a large central CORE domain and two small peripheral domains, NMPbind and LID, which undergo movements during catalysis. The LID domain closes over the site of phosphoryl transfer upon ATP binding. Assembling and dissambling the active center during each catalytic cycle provides an effective means to prevent ATP hydrolysis.</text>
</comment>
<evidence type="ECO:0000256" key="4">
    <source>
        <dbReference type="ARBA" id="ARBA00022777"/>
    </source>
</evidence>
<comment type="caution">
    <text evidence="8">The sequence shown here is derived from an EMBL/GenBank/DDBJ whole genome shotgun (WGS) entry which is preliminary data.</text>
</comment>
<evidence type="ECO:0000256" key="6">
    <source>
        <dbReference type="RuleBase" id="RU003330"/>
    </source>
</evidence>
<evidence type="ECO:0000256" key="2">
    <source>
        <dbReference type="ARBA" id="ARBA00022727"/>
    </source>
</evidence>
<dbReference type="EC" id="2.7.4.3" evidence="5 7"/>
<comment type="catalytic activity">
    <reaction evidence="5 7">
        <text>AMP + ATP = 2 ADP</text>
        <dbReference type="Rhea" id="RHEA:12973"/>
        <dbReference type="ChEBI" id="CHEBI:30616"/>
        <dbReference type="ChEBI" id="CHEBI:456215"/>
        <dbReference type="ChEBI" id="CHEBI:456216"/>
        <dbReference type="EC" id="2.7.4.3"/>
    </reaction>
</comment>
<dbReference type="CDD" id="cd01428">
    <property type="entry name" value="ADK"/>
    <property type="match status" value="1"/>
</dbReference>
<evidence type="ECO:0000313" key="8">
    <source>
        <dbReference type="EMBL" id="OGY25740.1"/>
    </source>
</evidence>
<dbReference type="InterPro" id="IPR033690">
    <property type="entry name" value="Adenylat_kinase_CS"/>
</dbReference>